<dbReference type="SUPFAM" id="SSF53613">
    <property type="entry name" value="Ribokinase-like"/>
    <property type="match status" value="1"/>
</dbReference>
<keyword evidence="6" id="KW-1185">Reference proteome</keyword>
<feature type="domain" description="Carbohydrate kinase PfkB" evidence="4">
    <location>
        <begin position="164"/>
        <end position="254"/>
    </location>
</feature>
<dbReference type="InterPro" id="IPR029056">
    <property type="entry name" value="Ribokinase-like"/>
</dbReference>
<dbReference type="Gene3D" id="3.40.1190.20">
    <property type="match status" value="1"/>
</dbReference>
<dbReference type="Proteomes" id="UP000187185">
    <property type="component" value="Chromosome"/>
</dbReference>
<sequence length="292" mass="30311">MTFVAIGDNCLDVYIRTDQTFVGGNALNVAVNWARAGRGARYIGAVGDDPAAALVVSALEGQGIASSDVTTLAGRTGVTLVELNDTDRRFVHEEFGVGANWVPTQLQLNELTDADWVHLAGITRSGGIVEEVKRRGARVSVDLSTQADLAGLHGVDVCFASAPDSLDAAETLGRRIRAAGARTALVTAGAAGSVAVDAEGSRRQAAQPVAVLDTCGAGDSYIAATIGALADGRDLGDAMRVGTRAAATTCTHAAGFPQMPTRTLPWIIDTYYGYADATAEAHDRRTPEHTTS</sequence>
<comment type="similarity">
    <text evidence="1">Belongs to the carbohydrate kinase PfkB family.</text>
</comment>
<dbReference type="Pfam" id="PF00294">
    <property type="entry name" value="PfkB"/>
    <property type="match status" value="2"/>
</dbReference>
<dbReference type="KEGG" id="maur:BOH66_14855"/>
<dbReference type="PANTHER" id="PTHR43085">
    <property type="entry name" value="HEXOKINASE FAMILY MEMBER"/>
    <property type="match status" value="1"/>
</dbReference>
<dbReference type="GO" id="GO:0016301">
    <property type="term" value="F:kinase activity"/>
    <property type="evidence" value="ECO:0007669"/>
    <property type="project" value="UniProtKB-KW"/>
</dbReference>
<evidence type="ECO:0000256" key="1">
    <source>
        <dbReference type="ARBA" id="ARBA00010688"/>
    </source>
</evidence>
<dbReference type="AlphaFoldDB" id="A0A1P8UB82"/>
<protein>
    <recommendedName>
        <fullName evidence="4">Carbohydrate kinase PfkB domain-containing protein</fullName>
    </recommendedName>
</protein>
<evidence type="ECO:0000256" key="3">
    <source>
        <dbReference type="ARBA" id="ARBA00022777"/>
    </source>
</evidence>
<dbReference type="STRING" id="36805.BOH66_14855"/>
<dbReference type="RefSeq" id="WP_076691750.1">
    <property type="nucleotide sequence ID" value="NZ_CP018762.1"/>
</dbReference>
<gene>
    <name evidence="5" type="ORF">BOH66_14855</name>
</gene>
<dbReference type="OrthoDB" id="9775849at2"/>
<dbReference type="InterPro" id="IPR050306">
    <property type="entry name" value="PfkB_Carbo_kinase"/>
</dbReference>
<evidence type="ECO:0000313" key="6">
    <source>
        <dbReference type="Proteomes" id="UP000187185"/>
    </source>
</evidence>
<dbReference type="InterPro" id="IPR011611">
    <property type="entry name" value="PfkB_dom"/>
</dbReference>
<organism evidence="5 6">
    <name type="scientific">Microbacterium aurum</name>
    <dbReference type="NCBI Taxonomy" id="36805"/>
    <lineage>
        <taxon>Bacteria</taxon>
        <taxon>Bacillati</taxon>
        <taxon>Actinomycetota</taxon>
        <taxon>Actinomycetes</taxon>
        <taxon>Micrococcales</taxon>
        <taxon>Microbacteriaceae</taxon>
        <taxon>Microbacterium</taxon>
    </lineage>
</organism>
<feature type="domain" description="Carbohydrate kinase PfkB" evidence="4">
    <location>
        <begin position="14"/>
        <end position="123"/>
    </location>
</feature>
<reference evidence="5 6" key="1">
    <citation type="submission" date="2016-12" db="EMBL/GenBank/DDBJ databases">
        <title>Complete genome sequence of Microbacterium aurum KACC 15219.</title>
        <authorList>
            <person name="Jung Y."/>
            <person name="Shin J.-H."/>
            <person name="Lee Y.-J."/>
            <person name="Yi H."/>
            <person name="Bahn Y.-S."/>
            <person name="Kim J.F."/>
            <person name="Lee D.-W."/>
        </authorList>
    </citation>
    <scope>NUCLEOTIDE SEQUENCE [LARGE SCALE GENOMIC DNA]</scope>
    <source>
        <strain evidence="5 6">KACC 15219</strain>
    </source>
</reference>
<evidence type="ECO:0000256" key="2">
    <source>
        <dbReference type="ARBA" id="ARBA00022679"/>
    </source>
</evidence>
<evidence type="ECO:0000259" key="4">
    <source>
        <dbReference type="Pfam" id="PF00294"/>
    </source>
</evidence>
<dbReference type="EMBL" id="CP018762">
    <property type="protein sequence ID" value="APZ35381.1"/>
    <property type="molecule type" value="Genomic_DNA"/>
</dbReference>
<accession>A0A1P8UB82</accession>
<name>A0A1P8UB82_9MICO</name>
<proteinExistence type="inferred from homology"/>
<keyword evidence="2" id="KW-0808">Transferase</keyword>
<dbReference type="PANTHER" id="PTHR43085:SF41">
    <property type="entry name" value="FRUCTOSELYSINE 6-KINASE"/>
    <property type="match status" value="1"/>
</dbReference>
<evidence type="ECO:0000313" key="5">
    <source>
        <dbReference type="EMBL" id="APZ35381.1"/>
    </source>
</evidence>
<keyword evidence="3" id="KW-0418">Kinase</keyword>